<reference evidence="3" key="1">
    <citation type="submission" date="2022-11" db="UniProtKB">
        <authorList>
            <consortium name="WormBaseParasite"/>
        </authorList>
    </citation>
    <scope>IDENTIFICATION</scope>
</reference>
<evidence type="ECO:0000313" key="2">
    <source>
        <dbReference type="Proteomes" id="UP000887565"/>
    </source>
</evidence>
<evidence type="ECO:0000313" key="3">
    <source>
        <dbReference type="WBParaSite" id="nRc.2.0.1.t15602-RA"/>
    </source>
</evidence>
<proteinExistence type="predicted"/>
<dbReference type="AlphaFoldDB" id="A0A915INP0"/>
<protein>
    <submittedName>
        <fullName evidence="3">Uncharacterized protein</fullName>
    </submittedName>
</protein>
<keyword evidence="2" id="KW-1185">Reference proteome</keyword>
<organism evidence="2 3">
    <name type="scientific">Romanomermis culicivorax</name>
    <name type="common">Nematode worm</name>
    <dbReference type="NCBI Taxonomy" id="13658"/>
    <lineage>
        <taxon>Eukaryota</taxon>
        <taxon>Metazoa</taxon>
        <taxon>Ecdysozoa</taxon>
        <taxon>Nematoda</taxon>
        <taxon>Enoplea</taxon>
        <taxon>Dorylaimia</taxon>
        <taxon>Mermithida</taxon>
        <taxon>Mermithoidea</taxon>
        <taxon>Mermithidae</taxon>
        <taxon>Romanomermis</taxon>
    </lineage>
</organism>
<feature type="compositionally biased region" description="Polar residues" evidence="1">
    <location>
        <begin position="100"/>
        <end position="110"/>
    </location>
</feature>
<sequence>MDKIIKQNKEQIIKKRKIPILSMNPDFKHEIFDWLAIFVQRYFPNVMGHIVLMITRYIHGVDANDLTNIFKHFRMSESKIFLAQNAGKTRDNGKNKKRNATSTDGASQSS</sequence>
<evidence type="ECO:0000256" key="1">
    <source>
        <dbReference type="SAM" id="MobiDB-lite"/>
    </source>
</evidence>
<name>A0A915INP0_ROMCU</name>
<dbReference type="Proteomes" id="UP000887565">
    <property type="component" value="Unplaced"/>
</dbReference>
<dbReference type="WBParaSite" id="nRc.2.0.1.t15602-RA">
    <property type="protein sequence ID" value="nRc.2.0.1.t15602-RA"/>
    <property type="gene ID" value="nRc.2.0.1.g15602"/>
</dbReference>
<accession>A0A915INP0</accession>
<feature type="region of interest" description="Disordered" evidence="1">
    <location>
        <begin position="84"/>
        <end position="110"/>
    </location>
</feature>